<organism evidence="2 3">
    <name type="scientific">Nocardiopsis tropica</name>
    <dbReference type="NCBI Taxonomy" id="109330"/>
    <lineage>
        <taxon>Bacteria</taxon>
        <taxon>Bacillati</taxon>
        <taxon>Actinomycetota</taxon>
        <taxon>Actinomycetes</taxon>
        <taxon>Streptosporangiales</taxon>
        <taxon>Nocardiopsidaceae</taxon>
        <taxon>Nocardiopsis</taxon>
    </lineage>
</organism>
<dbReference type="EMBL" id="JAUUCC010000066">
    <property type="protein sequence ID" value="MEE2053261.1"/>
    <property type="molecule type" value="Genomic_DNA"/>
</dbReference>
<dbReference type="RefSeq" id="WP_330160219.1">
    <property type="nucleotide sequence ID" value="NZ_BAAAJA010000016.1"/>
</dbReference>
<evidence type="ECO:0000313" key="3">
    <source>
        <dbReference type="Proteomes" id="UP001348641"/>
    </source>
</evidence>
<proteinExistence type="predicted"/>
<dbReference type="Proteomes" id="UP001348641">
    <property type="component" value="Unassembled WGS sequence"/>
</dbReference>
<accession>A0ABU7KVF4</accession>
<evidence type="ECO:0008006" key="4">
    <source>
        <dbReference type="Google" id="ProtNLM"/>
    </source>
</evidence>
<evidence type="ECO:0000313" key="2">
    <source>
        <dbReference type="EMBL" id="MEE2053261.1"/>
    </source>
</evidence>
<gene>
    <name evidence="2" type="ORF">Q8A49_22410</name>
</gene>
<name>A0ABU7KVF4_9ACTN</name>
<sequence>MTQAKRISARAVLLAAGTAGFVALGAGIAGAEGLDSPVREITPLVERALVEGVAPTMNSLAPGGVGPIAGTALSELQDSAHNPDQPAPDLSAPLPRGTDVATPVGTVPNPVPALADTVSGVQDATGLDGNPHDTVGHTAGAVVEERAVAAGGMLEDTARGVGSEAEATLVEVVPHTVEATYALRDRIDLPDTRELTTLPQAAELPDPSDLTALTGNGSIVLDEVVAPLGRGTVRQSAPAEPLAGLTDTVFAAPEGTTVLGLGGPLADAGVPRITGTGIAPVDEALPQAAEALPRAAADTGLPTLVEGANTETAEELVASLGRGTDLLNDIDTSDIVSIDGGTKEQEVPANMVQHPTFTQLPGSEALPVIS</sequence>
<feature type="region of interest" description="Disordered" evidence="1">
    <location>
        <begin position="78"/>
        <end position="98"/>
    </location>
</feature>
<reference evidence="2 3" key="1">
    <citation type="submission" date="2023-07" db="EMBL/GenBank/DDBJ databases">
        <authorList>
            <person name="Girao M."/>
            <person name="Carvalho M.F."/>
        </authorList>
    </citation>
    <scope>NUCLEOTIDE SEQUENCE [LARGE SCALE GENOMIC DNA]</scope>
    <source>
        <strain evidence="2 3">66/93</strain>
    </source>
</reference>
<evidence type="ECO:0000256" key="1">
    <source>
        <dbReference type="SAM" id="MobiDB-lite"/>
    </source>
</evidence>
<protein>
    <recommendedName>
        <fullName evidence="4">Secreted protein</fullName>
    </recommendedName>
</protein>
<comment type="caution">
    <text evidence="2">The sequence shown here is derived from an EMBL/GenBank/DDBJ whole genome shotgun (WGS) entry which is preliminary data.</text>
</comment>